<sequence length="520" mass="57956">MASRHLFTSLRPLGAANSGVLYQLNTTRPIRPAALAAGRYFASQPPKASSAESISGHASDSASSKAFSKASSEPSSSSPAPSPPSDWEDNPNYDISHFSELPHTNFGVNQHIVINDEFKEALRQILWQFRAPIRYAFAYGSGVFPQSKQTESSSSTTTSIHSKAPPAVEKAQGGKPKMIDFIFGVSYTQHWHSLNLQQHRNHYSALGSLGSGAVSAVQDKWGAGVYFNPFVTVNGTLIKYGVVNLDTLCTDLSEWDSLYLAGRLQKPVKILRDDPRVRLANQVNLLSALRTALLLLPPEFTEQELYAVIANISYMGDPRMAFPTEDKSKVANIVGNNLPHFRRLYSPLIENLPNVSFNDSKCSDPQWAADSTANVTLAQDMDPVKRGNMVRRLPKAFRSKLYFQYQKKYQIPRLEFNQMLESASDEDATRINRRQGGGFERRIANEPPEDLRAEVRYVIKKTIGWPSTVQSLKGILTSGVARSWRYLGEKIKKYKEGKRKDAEAARKIAEDTQAEKEKKP</sequence>
<comment type="pathway">
    <text evidence="4">Lipid metabolism.</text>
</comment>
<evidence type="ECO:0000256" key="19">
    <source>
        <dbReference type="SAM" id="MobiDB-lite"/>
    </source>
</evidence>
<dbReference type="UniPathway" id="UPA00557">
    <property type="reaction ID" value="UER00614"/>
</dbReference>
<evidence type="ECO:0000256" key="7">
    <source>
        <dbReference type="ARBA" id="ARBA00018337"/>
    </source>
</evidence>
<gene>
    <name evidence="20" type="ORF">RCO7_02909</name>
</gene>
<proteinExistence type="inferred from homology"/>
<feature type="region of interest" description="Disordered" evidence="19">
    <location>
        <begin position="146"/>
        <end position="172"/>
    </location>
</feature>
<evidence type="ECO:0000256" key="2">
    <source>
        <dbReference type="ARBA" id="ARBA00004443"/>
    </source>
</evidence>
<keyword evidence="10" id="KW-0548">Nucleotidyltransferase</keyword>
<evidence type="ECO:0000256" key="1">
    <source>
        <dbReference type="ARBA" id="ARBA00001946"/>
    </source>
</evidence>
<accession>A0A1E1LII1</accession>
<dbReference type="FunCoup" id="A0A1E1LII1">
    <property type="interactions" value="339"/>
</dbReference>
<evidence type="ECO:0000256" key="13">
    <source>
        <dbReference type="ARBA" id="ARBA00023098"/>
    </source>
</evidence>
<evidence type="ECO:0000256" key="11">
    <source>
        <dbReference type="ARBA" id="ARBA00022792"/>
    </source>
</evidence>
<dbReference type="EMBL" id="FJUW01000054">
    <property type="protein sequence ID" value="CZT10306.1"/>
    <property type="molecule type" value="Genomic_DNA"/>
</dbReference>
<comment type="cofactor">
    <cofactor evidence="1">
        <name>Mg(2+)</name>
        <dbReference type="ChEBI" id="CHEBI:18420"/>
    </cofactor>
</comment>
<keyword evidence="15" id="KW-0472">Membrane</keyword>
<evidence type="ECO:0000256" key="8">
    <source>
        <dbReference type="ARBA" id="ARBA00022516"/>
    </source>
</evidence>
<evidence type="ECO:0000256" key="17">
    <source>
        <dbReference type="ARBA" id="ARBA00023264"/>
    </source>
</evidence>
<evidence type="ECO:0000256" key="16">
    <source>
        <dbReference type="ARBA" id="ARBA00023209"/>
    </source>
</evidence>
<evidence type="ECO:0000256" key="10">
    <source>
        <dbReference type="ARBA" id="ARBA00022695"/>
    </source>
</evidence>
<evidence type="ECO:0000256" key="14">
    <source>
        <dbReference type="ARBA" id="ARBA00023128"/>
    </source>
</evidence>
<comment type="subcellular location">
    <subcellularLocation>
        <location evidence="2">Mitochondrion inner membrane</location>
        <topology evidence="2">Peripheral membrane protein</topology>
        <orientation evidence="2">Matrix side</orientation>
    </subcellularLocation>
</comment>
<dbReference type="AlphaFoldDB" id="A0A1E1LII1"/>
<evidence type="ECO:0000256" key="18">
    <source>
        <dbReference type="ARBA" id="ARBA00029893"/>
    </source>
</evidence>
<keyword evidence="12" id="KW-0460">Magnesium</keyword>
<comment type="pathway">
    <text evidence="3">Phospholipid metabolism; CDP-diacylglycerol biosynthesis; CDP-diacylglycerol from sn-glycerol 3-phosphate: step 3/3.</text>
</comment>
<dbReference type="EC" id="2.7.7.41" evidence="6"/>
<evidence type="ECO:0000256" key="6">
    <source>
        <dbReference type="ARBA" id="ARBA00012487"/>
    </source>
</evidence>
<dbReference type="GO" id="GO:0005743">
    <property type="term" value="C:mitochondrial inner membrane"/>
    <property type="evidence" value="ECO:0007669"/>
    <property type="project" value="UniProtKB-SubCell"/>
</dbReference>
<evidence type="ECO:0000256" key="3">
    <source>
        <dbReference type="ARBA" id="ARBA00005119"/>
    </source>
</evidence>
<dbReference type="STRING" id="914237.A0A1E1LII1"/>
<name>A0A1E1LII1_9HELO</name>
<dbReference type="PANTHER" id="PTHR13619:SF0">
    <property type="entry name" value="PHOSPHATIDATE CYTIDYLYLTRANSFERASE, MITOCHONDRIAL"/>
    <property type="match status" value="1"/>
</dbReference>
<dbReference type="GO" id="GO:0004605">
    <property type="term" value="F:phosphatidate cytidylyltransferase activity"/>
    <property type="evidence" value="ECO:0007669"/>
    <property type="project" value="UniProtKB-EC"/>
</dbReference>
<keyword evidence="9" id="KW-0808">Transferase</keyword>
<dbReference type="GO" id="GO:0032049">
    <property type="term" value="P:cardiolipin biosynthetic process"/>
    <property type="evidence" value="ECO:0007669"/>
    <property type="project" value="InterPro"/>
</dbReference>
<feature type="region of interest" description="Disordered" evidence="19">
    <location>
        <begin position="498"/>
        <end position="520"/>
    </location>
</feature>
<evidence type="ECO:0000256" key="15">
    <source>
        <dbReference type="ARBA" id="ARBA00023136"/>
    </source>
</evidence>
<dbReference type="InterPro" id="IPR015222">
    <property type="entry name" value="Tam41"/>
</dbReference>
<reference evidence="21" key="1">
    <citation type="submission" date="2016-03" db="EMBL/GenBank/DDBJ databases">
        <authorList>
            <person name="Ploux O."/>
        </authorList>
    </citation>
    <scope>NUCLEOTIDE SEQUENCE [LARGE SCALE GENOMIC DNA]</scope>
    <source>
        <strain evidence="21">UK7</strain>
    </source>
</reference>
<evidence type="ECO:0000256" key="4">
    <source>
        <dbReference type="ARBA" id="ARBA00005189"/>
    </source>
</evidence>
<feature type="region of interest" description="Disordered" evidence="19">
    <location>
        <begin position="424"/>
        <end position="445"/>
    </location>
</feature>
<keyword evidence="17" id="KW-1208">Phospholipid metabolism</keyword>
<dbReference type="GO" id="GO:0016024">
    <property type="term" value="P:CDP-diacylglycerol biosynthetic process"/>
    <property type="evidence" value="ECO:0007669"/>
    <property type="project" value="UniProtKB-UniPathway"/>
</dbReference>
<protein>
    <recommendedName>
        <fullName evidence="7">Phosphatidate cytidylyltransferase, mitochondrial</fullName>
        <ecNumber evidence="6">2.7.7.41</ecNumber>
    </recommendedName>
    <alternativeName>
        <fullName evidence="18">CDP-diacylglycerol synthase</fullName>
    </alternativeName>
</protein>
<comment type="similarity">
    <text evidence="5">Belongs to the TAM41 family.</text>
</comment>
<dbReference type="InParanoid" id="A0A1E1LII1"/>
<dbReference type="PIRSF" id="PIRSF028840">
    <property type="entry name" value="Mmp37"/>
    <property type="match status" value="1"/>
</dbReference>
<organism evidence="20 21">
    <name type="scientific">Rhynchosporium graminicola</name>
    <dbReference type="NCBI Taxonomy" id="2792576"/>
    <lineage>
        <taxon>Eukaryota</taxon>
        <taxon>Fungi</taxon>
        <taxon>Dikarya</taxon>
        <taxon>Ascomycota</taxon>
        <taxon>Pezizomycotina</taxon>
        <taxon>Leotiomycetes</taxon>
        <taxon>Helotiales</taxon>
        <taxon>Ploettnerulaceae</taxon>
        <taxon>Rhynchosporium</taxon>
    </lineage>
</organism>
<evidence type="ECO:0000313" key="21">
    <source>
        <dbReference type="Proteomes" id="UP000178129"/>
    </source>
</evidence>
<comment type="caution">
    <text evidence="20">The sequence shown here is derived from an EMBL/GenBank/DDBJ whole genome shotgun (WGS) entry which is preliminary data.</text>
</comment>
<evidence type="ECO:0000256" key="12">
    <source>
        <dbReference type="ARBA" id="ARBA00022842"/>
    </source>
</evidence>
<keyword evidence="8" id="KW-0444">Lipid biosynthesis</keyword>
<keyword evidence="13" id="KW-0443">Lipid metabolism</keyword>
<evidence type="ECO:0000256" key="9">
    <source>
        <dbReference type="ARBA" id="ARBA00022679"/>
    </source>
</evidence>
<dbReference type="PANTHER" id="PTHR13619">
    <property type="entry name" value="PHOSPHATIDATE CYTIDYLYLTRANSFERASE, MITOCHONDRIAL"/>
    <property type="match status" value="1"/>
</dbReference>
<feature type="compositionally biased region" description="Low complexity" evidence="19">
    <location>
        <begin position="53"/>
        <end position="79"/>
    </location>
</feature>
<dbReference type="Pfam" id="PF09139">
    <property type="entry name" value="Tam41_Mmp37"/>
    <property type="match status" value="1"/>
</dbReference>
<dbReference type="Proteomes" id="UP000178129">
    <property type="component" value="Unassembled WGS sequence"/>
</dbReference>
<feature type="region of interest" description="Disordered" evidence="19">
    <location>
        <begin position="46"/>
        <end position="94"/>
    </location>
</feature>
<evidence type="ECO:0000256" key="5">
    <source>
        <dbReference type="ARBA" id="ARBA00005458"/>
    </source>
</evidence>
<keyword evidence="21" id="KW-1185">Reference proteome</keyword>
<keyword evidence="14" id="KW-0496">Mitochondrion</keyword>
<evidence type="ECO:0000313" key="20">
    <source>
        <dbReference type="EMBL" id="CZT10306.1"/>
    </source>
</evidence>
<keyword evidence="16" id="KW-0594">Phospholipid biosynthesis</keyword>
<keyword evidence="11" id="KW-0999">Mitochondrion inner membrane</keyword>